<keyword evidence="4" id="KW-0238">DNA-binding</keyword>
<dbReference type="InterPro" id="IPR001138">
    <property type="entry name" value="Zn2Cys6_DnaBD"/>
</dbReference>
<dbReference type="OrthoDB" id="5575144at2759"/>
<evidence type="ECO:0000256" key="3">
    <source>
        <dbReference type="ARBA" id="ARBA00023015"/>
    </source>
</evidence>
<dbReference type="InParanoid" id="A0A165S9Y0"/>
<evidence type="ECO:0000256" key="7">
    <source>
        <dbReference type="ARBA" id="ARBA00040903"/>
    </source>
</evidence>
<dbReference type="PANTHER" id="PTHR47659">
    <property type="entry name" value="ZN(II)2CYS6 TRANSCRIPTION FACTOR (EUROFUNG)-RELATED"/>
    <property type="match status" value="1"/>
</dbReference>
<proteinExistence type="predicted"/>
<dbReference type="PROSITE" id="PS50048">
    <property type="entry name" value="ZN2_CY6_FUNGAL_2"/>
    <property type="match status" value="1"/>
</dbReference>
<evidence type="ECO:0000256" key="8">
    <source>
        <dbReference type="SAM" id="MobiDB-lite"/>
    </source>
</evidence>
<dbReference type="EMBL" id="KV425575">
    <property type="protein sequence ID" value="KZT24863.1"/>
    <property type="molecule type" value="Genomic_DNA"/>
</dbReference>
<dbReference type="InterPro" id="IPR036864">
    <property type="entry name" value="Zn2-C6_fun-type_DNA-bd_sf"/>
</dbReference>
<keyword evidence="5" id="KW-0804">Transcription</keyword>
<reference evidence="10 11" key="1">
    <citation type="journal article" date="2016" name="Mol. Biol. Evol.">
        <title>Comparative Genomics of Early-Diverging Mushroom-Forming Fungi Provides Insights into the Origins of Lignocellulose Decay Capabilities.</title>
        <authorList>
            <person name="Nagy L.G."/>
            <person name="Riley R."/>
            <person name="Tritt A."/>
            <person name="Adam C."/>
            <person name="Daum C."/>
            <person name="Floudas D."/>
            <person name="Sun H."/>
            <person name="Yadav J.S."/>
            <person name="Pangilinan J."/>
            <person name="Larsson K.H."/>
            <person name="Matsuura K."/>
            <person name="Barry K."/>
            <person name="Labutti K."/>
            <person name="Kuo R."/>
            <person name="Ohm R.A."/>
            <person name="Bhattacharya S.S."/>
            <person name="Shirouzu T."/>
            <person name="Yoshinaga Y."/>
            <person name="Martin F.M."/>
            <person name="Grigoriev I.V."/>
            <person name="Hibbett D.S."/>
        </authorList>
    </citation>
    <scope>NUCLEOTIDE SEQUENCE [LARGE SCALE GENOMIC DNA]</scope>
    <source>
        <strain evidence="10 11">HHB14362 ss-1</strain>
    </source>
</reference>
<evidence type="ECO:0000256" key="2">
    <source>
        <dbReference type="ARBA" id="ARBA00022833"/>
    </source>
</evidence>
<feature type="compositionally biased region" description="Pro residues" evidence="8">
    <location>
        <begin position="22"/>
        <end position="36"/>
    </location>
</feature>
<feature type="compositionally biased region" description="Low complexity" evidence="8">
    <location>
        <begin position="1"/>
        <end position="21"/>
    </location>
</feature>
<sequence length="178" mass="19887">MPDEQSPSPTQASTSQDQQQQSPPPPPVIPYGMPYPPPPGYPAPYYFPPPDGTHDPNAPPAPFMLQFAPPPPGYVYALPPGYYPPPPMGMPMPPVITKPKRKQVKMACTNCAAACKRCDENRPCDRCQKYGITDTCVDGVRKERKKGVKRGPYKRKRKPEVDSAMGTCFKYLVFDYRR</sequence>
<keyword evidence="3" id="KW-0805">Transcription regulation</keyword>
<evidence type="ECO:0000313" key="10">
    <source>
        <dbReference type="EMBL" id="KZT24863.1"/>
    </source>
</evidence>
<protein>
    <recommendedName>
        <fullName evidence="7">Transcription activator of gluconeogenesis ERT1</fullName>
    </recommendedName>
</protein>
<dbReference type="SMART" id="SM00066">
    <property type="entry name" value="GAL4"/>
    <property type="match status" value="1"/>
</dbReference>
<dbReference type="PANTHER" id="PTHR47659:SF7">
    <property type="entry name" value="FUNGAL TRANSCRIPTIONAL REGULATORY PROTEIN, N-TERMINAL DOMAIN-CONTAINING PROTEIN"/>
    <property type="match status" value="1"/>
</dbReference>
<dbReference type="InterPro" id="IPR050335">
    <property type="entry name" value="ERT1_acuK_gluconeogen_tf"/>
</dbReference>
<dbReference type="Gene3D" id="4.10.240.10">
    <property type="entry name" value="Zn(2)-C6 fungal-type DNA-binding domain"/>
    <property type="match status" value="1"/>
</dbReference>
<gene>
    <name evidence="10" type="ORF">NEOLEDRAFT_1156614</name>
</gene>
<accession>A0A165S9Y0</accession>
<dbReference type="STRING" id="1314782.A0A165S9Y0"/>
<feature type="region of interest" description="Disordered" evidence="8">
    <location>
        <begin position="1"/>
        <end position="36"/>
    </location>
</feature>
<evidence type="ECO:0000256" key="1">
    <source>
        <dbReference type="ARBA" id="ARBA00022723"/>
    </source>
</evidence>
<feature type="domain" description="Zn(2)-C6 fungal-type" evidence="9">
    <location>
        <begin position="107"/>
        <end position="138"/>
    </location>
</feature>
<evidence type="ECO:0000256" key="6">
    <source>
        <dbReference type="ARBA" id="ARBA00023242"/>
    </source>
</evidence>
<dbReference type="GO" id="GO:0000981">
    <property type="term" value="F:DNA-binding transcription factor activity, RNA polymerase II-specific"/>
    <property type="evidence" value="ECO:0007669"/>
    <property type="project" value="InterPro"/>
</dbReference>
<keyword evidence="6" id="KW-0539">Nucleus</keyword>
<evidence type="ECO:0000256" key="4">
    <source>
        <dbReference type="ARBA" id="ARBA00023125"/>
    </source>
</evidence>
<dbReference type="GO" id="GO:0008270">
    <property type="term" value="F:zinc ion binding"/>
    <property type="evidence" value="ECO:0007669"/>
    <property type="project" value="InterPro"/>
</dbReference>
<evidence type="ECO:0000256" key="5">
    <source>
        <dbReference type="ARBA" id="ARBA00023163"/>
    </source>
</evidence>
<keyword evidence="11" id="KW-1185">Reference proteome</keyword>
<organism evidence="10 11">
    <name type="scientific">Neolentinus lepideus HHB14362 ss-1</name>
    <dbReference type="NCBI Taxonomy" id="1314782"/>
    <lineage>
        <taxon>Eukaryota</taxon>
        <taxon>Fungi</taxon>
        <taxon>Dikarya</taxon>
        <taxon>Basidiomycota</taxon>
        <taxon>Agaricomycotina</taxon>
        <taxon>Agaricomycetes</taxon>
        <taxon>Gloeophyllales</taxon>
        <taxon>Gloeophyllaceae</taxon>
        <taxon>Neolentinus</taxon>
    </lineage>
</organism>
<evidence type="ECO:0000313" key="11">
    <source>
        <dbReference type="Proteomes" id="UP000076761"/>
    </source>
</evidence>
<dbReference type="Proteomes" id="UP000076761">
    <property type="component" value="Unassembled WGS sequence"/>
</dbReference>
<name>A0A165S9Y0_9AGAM</name>
<evidence type="ECO:0000259" key="9">
    <source>
        <dbReference type="PROSITE" id="PS50048"/>
    </source>
</evidence>
<dbReference type="GO" id="GO:0003677">
    <property type="term" value="F:DNA binding"/>
    <property type="evidence" value="ECO:0007669"/>
    <property type="project" value="UniProtKB-KW"/>
</dbReference>
<keyword evidence="2" id="KW-0862">Zinc</keyword>
<keyword evidence="1" id="KW-0479">Metal-binding</keyword>
<dbReference type="AlphaFoldDB" id="A0A165S9Y0"/>
<dbReference type="SUPFAM" id="SSF57701">
    <property type="entry name" value="Zn2/Cys6 DNA-binding domain"/>
    <property type="match status" value="1"/>
</dbReference>